<evidence type="ECO:0000313" key="4">
    <source>
        <dbReference type="Proteomes" id="UP000266723"/>
    </source>
</evidence>
<dbReference type="InterPro" id="IPR039740">
    <property type="entry name" value="CNOT10"/>
</dbReference>
<accession>A0ABQ7DGL0</accession>
<name>A0ABQ7DGL0_BRACR</name>
<sequence length="183" mass="20110">MAYIELELENPIKALSAANSLLQLPDCSKIYVFLGHIYAAEALCLLNRPGEAGAHLSAYLLGQEDFKLPFAQEDFDPWRMNMSSDCEETSDCSTGNARDSLKPEEARGALFANLAALFATQGHYDQARPFIQHALTLLPSNVQATITAVYIDLMVGRSQDAVARLKQCTRVSFVPGRLEVRAS</sequence>
<dbReference type="PANTHER" id="PTHR12979">
    <property type="entry name" value="CCR4-NOT TRANSCRIPTION COMPLEX SUBUNIT 10"/>
    <property type="match status" value="1"/>
</dbReference>
<feature type="repeat" description="TPR" evidence="2">
    <location>
        <begin position="108"/>
        <end position="141"/>
    </location>
</feature>
<protein>
    <submittedName>
        <fullName evidence="3">Uncharacterized protein</fullName>
    </submittedName>
</protein>
<reference evidence="3 4" key="1">
    <citation type="journal article" date="2020" name="BMC Genomics">
        <title>Intraspecific diversification of the crop wild relative Brassica cretica Lam. using demographic model selection.</title>
        <authorList>
            <person name="Kioukis A."/>
            <person name="Michalopoulou V.A."/>
            <person name="Briers L."/>
            <person name="Pirintsos S."/>
            <person name="Studholme D.J."/>
            <person name="Pavlidis P."/>
            <person name="Sarris P.F."/>
        </authorList>
    </citation>
    <scope>NUCLEOTIDE SEQUENCE [LARGE SCALE GENOMIC DNA]</scope>
    <source>
        <strain evidence="4">cv. PFS-1207/04</strain>
    </source>
</reference>
<keyword evidence="4" id="KW-1185">Reference proteome</keyword>
<organism evidence="3 4">
    <name type="scientific">Brassica cretica</name>
    <name type="common">Mustard</name>
    <dbReference type="NCBI Taxonomy" id="69181"/>
    <lineage>
        <taxon>Eukaryota</taxon>
        <taxon>Viridiplantae</taxon>
        <taxon>Streptophyta</taxon>
        <taxon>Embryophyta</taxon>
        <taxon>Tracheophyta</taxon>
        <taxon>Spermatophyta</taxon>
        <taxon>Magnoliopsida</taxon>
        <taxon>eudicotyledons</taxon>
        <taxon>Gunneridae</taxon>
        <taxon>Pentapetalae</taxon>
        <taxon>rosids</taxon>
        <taxon>malvids</taxon>
        <taxon>Brassicales</taxon>
        <taxon>Brassicaceae</taxon>
        <taxon>Brassiceae</taxon>
        <taxon>Brassica</taxon>
    </lineage>
</organism>
<dbReference type="Proteomes" id="UP000266723">
    <property type="component" value="Unassembled WGS sequence"/>
</dbReference>
<comment type="similarity">
    <text evidence="1">Belongs to the CNOT10 family.</text>
</comment>
<dbReference type="InterPro" id="IPR011990">
    <property type="entry name" value="TPR-like_helical_dom_sf"/>
</dbReference>
<dbReference type="PANTHER" id="PTHR12979:SF5">
    <property type="entry name" value="CCR4-NOT TRANSCRIPTION COMPLEX SUBUNIT 10"/>
    <property type="match status" value="1"/>
</dbReference>
<comment type="caution">
    <text evidence="3">The sequence shown here is derived from an EMBL/GenBank/DDBJ whole genome shotgun (WGS) entry which is preliminary data.</text>
</comment>
<dbReference type="PROSITE" id="PS50005">
    <property type="entry name" value="TPR"/>
    <property type="match status" value="1"/>
</dbReference>
<dbReference type="Gene3D" id="1.25.40.10">
    <property type="entry name" value="Tetratricopeptide repeat domain"/>
    <property type="match status" value="1"/>
</dbReference>
<gene>
    <name evidence="3" type="ORF">DY000_02033250</name>
</gene>
<dbReference type="EMBL" id="QGKV02000649">
    <property type="protein sequence ID" value="KAF3576744.1"/>
    <property type="molecule type" value="Genomic_DNA"/>
</dbReference>
<proteinExistence type="inferred from homology"/>
<evidence type="ECO:0000256" key="1">
    <source>
        <dbReference type="ARBA" id="ARBA00010080"/>
    </source>
</evidence>
<dbReference type="SUPFAM" id="SSF48452">
    <property type="entry name" value="TPR-like"/>
    <property type="match status" value="1"/>
</dbReference>
<evidence type="ECO:0000313" key="3">
    <source>
        <dbReference type="EMBL" id="KAF3576744.1"/>
    </source>
</evidence>
<dbReference type="InterPro" id="IPR019734">
    <property type="entry name" value="TPR_rpt"/>
</dbReference>
<keyword evidence="2" id="KW-0802">TPR repeat</keyword>
<evidence type="ECO:0000256" key="2">
    <source>
        <dbReference type="PROSITE-ProRule" id="PRU00339"/>
    </source>
</evidence>